<sequence>MFFITNQFPLVVVKEMMKQSFFQDLLKRGKWKRPKDLQRIVVYDTLVEPHLQGREQQQR</sequence>
<reference evidence="1 2" key="1">
    <citation type="journal article" date="2020" name="Mol. Biol. Evol.">
        <title>Distinct Expression and Methylation Patterns for Genes with Different Fates following a Single Whole-Genome Duplication in Flowering Plants.</title>
        <authorList>
            <person name="Shi T."/>
            <person name="Rahmani R.S."/>
            <person name="Gugger P.F."/>
            <person name="Wang M."/>
            <person name="Li H."/>
            <person name="Zhang Y."/>
            <person name="Li Z."/>
            <person name="Wang Q."/>
            <person name="Van de Peer Y."/>
            <person name="Marchal K."/>
            <person name="Chen J."/>
        </authorList>
    </citation>
    <scope>NUCLEOTIDE SEQUENCE [LARGE SCALE GENOMIC DNA]</scope>
    <source>
        <tissue evidence="1">Leaf</tissue>
    </source>
</reference>
<dbReference type="AlphaFoldDB" id="A0A822YQL8"/>
<comment type="caution">
    <text evidence="1">The sequence shown here is derived from an EMBL/GenBank/DDBJ whole genome shotgun (WGS) entry which is preliminary data.</text>
</comment>
<dbReference type="EMBL" id="DUZY01000003">
    <property type="protein sequence ID" value="DAD33126.1"/>
    <property type="molecule type" value="Genomic_DNA"/>
</dbReference>
<evidence type="ECO:0000313" key="2">
    <source>
        <dbReference type="Proteomes" id="UP000607653"/>
    </source>
</evidence>
<name>A0A822YQL8_NELNU</name>
<gene>
    <name evidence="1" type="ORF">HUJ06_011977</name>
</gene>
<accession>A0A822YQL8</accession>
<evidence type="ECO:0000313" key="1">
    <source>
        <dbReference type="EMBL" id="DAD33126.1"/>
    </source>
</evidence>
<protein>
    <submittedName>
        <fullName evidence="1">Uncharacterized protein</fullName>
    </submittedName>
</protein>
<organism evidence="1 2">
    <name type="scientific">Nelumbo nucifera</name>
    <name type="common">Sacred lotus</name>
    <dbReference type="NCBI Taxonomy" id="4432"/>
    <lineage>
        <taxon>Eukaryota</taxon>
        <taxon>Viridiplantae</taxon>
        <taxon>Streptophyta</taxon>
        <taxon>Embryophyta</taxon>
        <taxon>Tracheophyta</taxon>
        <taxon>Spermatophyta</taxon>
        <taxon>Magnoliopsida</taxon>
        <taxon>Proteales</taxon>
        <taxon>Nelumbonaceae</taxon>
        <taxon>Nelumbo</taxon>
    </lineage>
</organism>
<dbReference type="Proteomes" id="UP000607653">
    <property type="component" value="Unassembled WGS sequence"/>
</dbReference>
<keyword evidence="2" id="KW-1185">Reference proteome</keyword>
<proteinExistence type="predicted"/>